<dbReference type="Proteomes" id="UP000010074">
    <property type="component" value="Chromosome"/>
</dbReference>
<evidence type="ECO:0000313" key="2">
    <source>
        <dbReference type="EMBL" id="AFY01393.1"/>
    </source>
</evidence>
<accession>K7YUS3</accession>
<dbReference type="CDD" id="cd09872">
    <property type="entry name" value="PIN_Sll0205-like"/>
    <property type="match status" value="1"/>
</dbReference>
<dbReference type="InterPro" id="IPR041705">
    <property type="entry name" value="PIN_Sll0205"/>
</dbReference>
<protein>
    <submittedName>
        <fullName evidence="2">Toxin of toxin-antitoxin system</fullName>
    </submittedName>
</protein>
<dbReference type="InterPro" id="IPR052919">
    <property type="entry name" value="TA_system_RNase"/>
</dbReference>
<dbReference type="InterPro" id="IPR002716">
    <property type="entry name" value="PIN_dom"/>
</dbReference>
<reference evidence="2 3" key="1">
    <citation type="journal article" date="2012" name="BMC Genomics">
        <title>Genome analysis of a simultaneously predatory and prey-independent, novel Bdellovibrio bacteriovorus from the River Tiber, supports in silico predictions of both ancient and recent lateral gene transfer from diverse bacteria.</title>
        <authorList>
            <person name="Hobley L."/>
            <person name="Lerner T.R."/>
            <person name="Williams L.E."/>
            <person name="Lambert C."/>
            <person name="Till R."/>
            <person name="Milner D.S."/>
            <person name="Basford S.M."/>
            <person name="Capeness M.J."/>
            <person name="Fenton A.K."/>
            <person name="Atterbury R.J."/>
            <person name="Harris M.A."/>
            <person name="Sockett R.E."/>
        </authorList>
    </citation>
    <scope>NUCLEOTIDE SEQUENCE [LARGE SCALE GENOMIC DNA]</scope>
    <source>
        <strain evidence="2 3">Tiberius</strain>
    </source>
</reference>
<dbReference type="OrthoDB" id="9798990at2"/>
<organism evidence="2 3">
    <name type="scientific">Bdellovibrio bacteriovorus str. Tiberius</name>
    <dbReference type="NCBI Taxonomy" id="1069642"/>
    <lineage>
        <taxon>Bacteria</taxon>
        <taxon>Pseudomonadati</taxon>
        <taxon>Bdellovibrionota</taxon>
        <taxon>Bdellovibrionia</taxon>
        <taxon>Bdellovibrionales</taxon>
        <taxon>Pseudobdellovibrionaceae</taxon>
        <taxon>Bdellovibrio</taxon>
    </lineage>
</organism>
<dbReference type="EMBL" id="CP002930">
    <property type="protein sequence ID" value="AFY01393.1"/>
    <property type="molecule type" value="Genomic_DNA"/>
</dbReference>
<dbReference type="PANTHER" id="PTHR36173:SF1">
    <property type="entry name" value="RIBONUCLEASE VAPC22"/>
    <property type="match status" value="1"/>
</dbReference>
<proteinExistence type="predicted"/>
<dbReference type="Pfam" id="PF01850">
    <property type="entry name" value="PIN"/>
    <property type="match status" value="1"/>
</dbReference>
<dbReference type="KEGG" id="bbat:Bdt_1698"/>
<evidence type="ECO:0000313" key="3">
    <source>
        <dbReference type="Proteomes" id="UP000010074"/>
    </source>
</evidence>
<feature type="domain" description="PIN" evidence="1">
    <location>
        <begin position="7"/>
        <end position="124"/>
    </location>
</feature>
<dbReference type="HOGENOM" id="CLU_129890_2_1_7"/>
<dbReference type="STRING" id="1069642.Bdt_1698"/>
<sequence>MKSNGLLLDTHAWIWVALGHERMAKSSGRKTVEKAFKEKALFLSAISLWELSMLESKGRIALTEPCLDWIQTSLARLQIEVLPLSAEVAVESSRLPGGFHGDPADRIIVATARKERLQLMTQDELILSYGKQGLIKTITCY</sequence>
<gene>
    <name evidence="2" type="ORF">Bdt_1698</name>
</gene>
<dbReference type="PANTHER" id="PTHR36173">
    <property type="entry name" value="RIBONUCLEASE VAPC16-RELATED"/>
    <property type="match status" value="1"/>
</dbReference>
<dbReference type="RefSeq" id="WP_015090842.1">
    <property type="nucleotide sequence ID" value="NC_019567.1"/>
</dbReference>
<dbReference type="InterPro" id="IPR029060">
    <property type="entry name" value="PIN-like_dom_sf"/>
</dbReference>
<dbReference type="SUPFAM" id="SSF88723">
    <property type="entry name" value="PIN domain-like"/>
    <property type="match status" value="1"/>
</dbReference>
<dbReference type="AlphaFoldDB" id="K7YUS3"/>
<dbReference type="PATRIC" id="fig|1069642.3.peg.1681"/>
<name>K7YUS3_BDEBC</name>
<dbReference type="Gene3D" id="3.40.50.1010">
    <property type="entry name" value="5'-nuclease"/>
    <property type="match status" value="1"/>
</dbReference>
<evidence type="ECO:0000259" key="1">
    <source>
        <dbReference type="Pfam" id="PF01850"/>
    </source>
</evidence>